<evidence type="ECO:0000256" key="6">
    <source>
        <dbReference type="ARBA" id="ARBA00023163"/>
    </source>
</evidence>
<dbReference type="HAMAP" id="MF_00440">
    <property type="entry name" value="NrdR"/>
    <property type="match status" value="1"/>
</dbReference>
<dbReference type="RefSeq" id="WP_238127437.1">
    <property type="nucleotide sequence ID" value="NZ_JAGZVZ010000003.1"/>
</dbReference>
<keyword evidence="1 7" id="KW-0678">Repressor</keyword>
<dbReference type="PROSITE" id="PS51161">
    <property type="entry name" value="ATP_CONE"/>
    <property type="match status" value="1"/>
</dbReference>
<name>A0AAJ1B9V5_9ACTO</name>
<proteinExistence type="inferred from homology"/>
<reference evidence="9" key="1">
    <citation type="submission" date="2022-01" db="EMBL/GenBank/DDBJ databases">
        <title>Collection of gut derived symbiotic bacterial strains cultured from healthy donors.</title>
        <authorList>
            <person name="Lin H."/>
            <person name="Kohout C."/>
            <person name="Waligurski E."/>
            <person name="Pamer E.G."/>
        </authorList>
    </citation>
    <scope>NUCLEOTIDE SEQUENCE</scope>
    <source>
        <strain evidence="9">DFI.7.46</strain>
    </source>
</reference>
<dbReference type="EMBL" id="JAKNHJ010000001">
    <property type="protein sequence ID" value="MCG4617025.1"/>
    <property type="molecule type" value="Genomic_DNA"/>
</dbReference>
<comment type="similarity">
    <text evidence="7">Belongs to the NrdR family.</text>
</comment>
<dbReference type="PANTHER" id="PTHR30455:SF2">
    <property type="entry name" value="TRANSCRIPTIONAL REPRESSOR NRDR"/>
    <property type="match status" value="1"/>
</dbReference>
<dbReference type="GO" id="GO:0008270">
    <property type="term" value="F:zinc ion binding"/>
    <property type="evidence" value="ECO:0007669"/>
    <property type="project" value="UniProtKB-UniRule"/>
</dbReference>
<keyword evidence="7" id="KW-0479">Metal-binding</keyword>
<evidence type="ECO:0000256" key="5">
    <source>
        <dbReference type="ARBA" id="ARBA00023125"/>
    </source>
</evidence>
<dbReference type="InterPro" id="IPR005144">
    <property type="entry name" value="ATP-cone_dom"/>
</dbReference>
<keyword evidence="3 7" id="KW-0067">ATP-binding</keyword>
<dbReference type="GO" id="GO:0003677">
    <property type="term" value="F:DNA binding"/>
    <property type="evidence" value="ECO:0007669"/>
    <property type="project" value="UniProtKB-KW"/>
</dbReference>
<comment type="caution">
    <text evidence="9">The sequence shown here is derived from an EMBL/GenBank/DDBJ whole genome shotgun (WGS) entry which is preliminary data.</text>
</comment>
<evidence type="ECO:0000256" key="4">
    <source>
        <dbReference type="ARBA" id="ARBA00023015"/>
    </source>
</evidence>
<evidence type="ECO:0000256" key="7">
    <source>
        <dbReference type="HAMAP-Rule" id="MF_00440"/>
    </source>
</evidence>
<evidence type="ECO:0000256" key="3">
    <source>
        <dbReference type="ARBA" id="ARBA00022840"/>
    </source>
</evidence>
<evidence type="ECO:0000256" key="2">
    <source>
        <dbReference type="ARBA" id="ARBA00022741"/>
    </source>
</evidence>
<accession>A0AAJ1B9V5</accession>
<protein>
    <recommendedName>
        <fullName evidence="7">Transcriptional repressor NrdR</fullName>
    </recommendedName>
</protein>
<dbReference type="InterPro" id="IPR003796">
    <property type="entry name" value="RNR_NrdR-like"/>
</dbReference>
<dbReference type="Pfam" id="PF03477">
    <property type="entry name" value="ATP-cone"/>
    <property type="match status" value="1"/>
</dbReference>
<dbReference type="Proteomes" id="UP001200537">
    <property type="component" value="Unassembled WGS sequence"/>
</dbReference>
<keyword evidence="2 7" id="KW-0547">Nucleotide-binding</keyword>
<dbReference type="GO" id="GO:0045892">
    <property type="term" value="P:negative regulation of DNA-templated transcription"/>
    <property type="evidence" value="ECO:0007669"/>
    <property type="project" value="UniProtKB-UniRule"/>
</dbReference>
<dbReference type="Pfam" id="PF22811">
    <property type="entry name" value="Zn_ribbon_NrdR"/>
    <property type="match status" value="1"/>
</dbReference>
<comment type="function">
    <text evidence="7">Negatively regulates transcription of bacterial ribonucleotide reductase nrd genes and operons by binding to NrdR-boxes.</text>
</comment>
<evidence type="ECO:0000259" key="8">
    <source>
        <dbReference type="PROSITE" id="PS51161"/>
    </source>
</evidence>
<dbReference type="PANTHER" id="PTHR30455">
    <property type="entry name" value="TRANSCRIPTIONAL REPRESSOR NRDR"/>
    <property type="match status" value="1"/>
</dbReference>
<sequence length="165" mass="18414">MLIDGGKLHCPFCHNDDSRVIDSRTAEEGNAIRRRRECTKCNKRFTTIETAALSVKKRSGILEPFSREKVISGVRKACQGRPVSSDDLAQLAQQVEENLRASGKSQIDSQRIGRAILEPLRELDVVAYLRFASVYSSFDDLEDFQTAIDEIRSQQKANAAAILAD</sequence>
<keyword evidence="5 7" id="KW-0238">DNA-binding</keyword>
<organism evidence="9 10">
    <name type="scientific">Varibaculum cambriense</name>
    <dbReference type="NCBI Taxonomy" id="184870"/>
    <lineage>
        <taxon>Bacteria</taxon>
        <taxon>Bacillati</taxon>
        <taxon>Actinomycetota</taxon>
        <taxon>Actinomycetes</taxon>
        <taxon>Actinomycetales</taxon>
        <taxon>Actinomycetaceae</taxon>
        <taxon>Varibaculum</taxon>
    </lineage>
</organism>
<feature type="domain" description="ATP-cone" evidence="8">
    <location>
        <begin position="53"/>
        <end position="143"/>
    </location>
</feature>
<comment type="cofactor">
    <cofactor evidence="7">
        <name>Zn(2+)</name>
        <dbReference type="ChEBI" id="CHEBI:29105"/>
    </cofactor>
    <text evidence="7">Binds 1 zinc ion.</text>
</comment>
<dbReference type="GO" id="GO:0005524">
    <property type="term" value="F:ATP binding"/>
    <property type="evidence" value="ECO:0007669"/>
    <property type="project" value="UniProtKB-UniRule"/>
</dbReference>
<keyword evidence="4 7" id="KW-0805">Transcription regulation</keyword>
<feature type="zinc finger region" evidence="7">
    <location>
        <begin position="10"/>
        <end position="41"/>
    </location>
</feature>
<evidence type="ECO:0000313" key="9">
    <source>
        <dbReference type="EMBL" id="MCG4617025.1"/>
    </source>
</evidence>
<dbReference type="NCBIfam" id="TIGR00244">
    <property type="entry name" value="transcriptional regulator NrdR"/>
    <property type="match status" value="1"/>
</dbReference>
<evidence type="ECO:0000256" key="1">
    <source>
        <dbReference type="ARBA" id="ARBA00022491"/>
    </source>
</evidence>
<dbReference type="InterPro" id="IPR055173">
    <property type="entry name" value="NrdR-like_N"/>
</dbReference>
<keyword evidence="7" id="KW-0863">Zinc-finger</keyword>
<dbReference type="AlphaFoldDB" id="A0AAJ1B9V5"/>
<keyword evidence="6 7" id="KW-0804">Transcription</keyword>
<keyword evidence="7" id="KW-0862">Zinc</keyword>
<evidence type="ECO:0000313" key="10">
    <source>
        <dbReference type="Proteomes" id="UP001200537"/>
    </source>
</evidence>
<gene>
    <name evidence="7 9" type="primary">nrdR</name>
    <name evidence="9" type="ORF">L0M99_00750</name>
</gene>